<dbReference type="EMBL" id="ABVL01000044">
    <property type="protein sequence ID" value="EDY15972.1"/>
    <property type="molecule type" value="Genomic_DNA"/>
</dbReference>
<organism evidence="2 3">
    <name type="scientific">Chthoniobacter flavus Ellin428</name>
    <dbReference type="NCBI Taxonomy" id="497964"/>
    <lineage>
        <taxon>Bacteria</taxon>
        <taxon>Pseudomonadati</taxon>
        <taxon>Verrucomicrobiota</taxon>
        <taxon>Spartobacteria</taxon>
        <taxon>Chthoniobacterales</taxon>
        <taxon>Chthoniobacteraceae</taxon>
        <taxon>Chthoniobacter</taxon>
    </lineage>
</organism>
<reference evidence="2 3" key="1">
    <citation type="journal article" date="2011" name="J. Bacteriol.">
        <title>Genome sequence of Chthoniobacter flavus Ellin428, an aerobic heterotrophic soil bacterium.</title>
        <authorList>
            <person name="Kant R."/>
            <person name="van Passel M.W."/>
            <person name="Palva A."/>
            <person name="Lucas S."/>
            <person name="Lapidus A."/>
            <person name="Glavina Del Rio T."/>
            <person name="Dalin E."/>
            <person name="Tice H."/>
            <person name="Bruce D."/>
            <person name="Goodwin L."/>
            <person name="Pitluck S."/>
            <person name="Larimer F.W."/>
            <person name="Land M.L."/>
            <person name="Hauser L."/>
            <person name="Sangwan P."/>
            <person name="de Vos W.M."/>
            <person name="Janssen P.H."/>
            <person name="Smidt H."/>
        </authorList>
    </citation>
    <scope>NUCLEOTIDE SEQUENCE [LARGE SCALE GENOMIC DNA]</scope>
    <source>
        <strain evidence="2 3">Ellin428</strain>
    </source>
</reference>
<name>B4DC50_9BACT</name>
<dbReference type="InParanoid" id="B4DC50"/>
<dbReference type="AlphaFoldDB" id="B4DC50"/>
<proteinExistence type="predicted"/>
<comment type="caution">
    <text evidence="2">The sequence shown here is derived from an EMBL/GenBank/DDBJ whole genome shotgun (WGS) entry which is preliminary data.</text>
</comment>
<dbReference type="STRING" id="497964.CfE428DRAFT_6491"/>
<dbReference type="Proteomes" id="UP000005824">
    <property type="component" value="Unassembled WGS sequence"/>
</dbReference>
<evidence type="ECO:0000313" key="2">
    <source>
        <dbReference type="EMBL" id="EDY15972.1"/>
    </source>
</evidence>
<keyword evidence="1" id="KW-0732">Signal</keyword>
<accession>B4DC50</accession>
<evidence type="ECO:0000256" key="1">
    <source>
        <dbReference type="SAM" id="SignalP"/>
    </source>
</evidence>
<dbReference type="RefSeq" id="WP_006983808.1">
    <property type="nucleotide sequence ID" value="NZ_ABVL01000044.1"/>
</dbReference>
<protein>
    <submittedName>
        <fullName evidence="2">Uncharacterized protein</fullName>
    </submittedName>
</protein>
<gene>
    <name evidence="2" type="ORF">CfE428DRAFT_6491</name>
</gene>
<feature type="chain" id="PRO_5002803415" evidence="1">
    <location>
        <begin position="21"/>
        <end position="264"/>
    </location>
</feature>
<sequence>MTLRHWLLLPVLALAVSSSAVPPATPGATPLAAAATPEIVRSVPGTPPPLHPPDPRPGEKCYFWDQDAGLLIVGKVGNHGEFIPDEPRKTLNYNKNGFAVSLHFPFYQESRYRSHGPPTWEKLGIKRPTLRALGMTPPPAGWKHVQTYPSGDVEDQTYDPKTDTILGVLRPKSVPGAIPGHKYYKFEYDTLILGTVDNTGAFIPDEPRQEIDVSNQWPTSLPYPYLPGTTTGWKRYSTDKDGNQIVETYDLNSGTFQSRIVPKK</sequence>
<feature type="signal peptide" evidence="1">
    <location>
        <begin position="1"/>
        <end position="20"/>
    </location>
</feature>
<evidence type="ECO:0000313" key="3">
    <source>
        <dbReference type="Proteomes" id="UP000005824"/>
    </source>
</evidence>
<keyword evidence="3" id="KW-1185">Reference proteome</keyword>